<name>I0YU77_COCSC</name>
<dbReference type="Proteomes" id="UP000007264">
    <property type="component" value="Unassembled WGS sequence"/>
</dbReference>
<feature type="compositionally biased region" description="Low complexity" evidence="1">
    <location>
        <begin position="143"/>
        <end position="163"/>
    </location>
</feature>
<dbReference type="InterPro" id="IPR052772">
    <property type="entry name" value="Endo/PolyKinase_Domain-Protein"/>
</dbReference>
<dbReference type="PROSITE" id="PS50828">
    <property type="entry name" value="SMR"/>
    <property type="match status" value="1"/>
</dbReference>
<dbReference type="Pfam" id="PF08590">
    <property type="entry name" value="DUF1771"/>
    <property type="match status" value="1"/>
</dbReference>
<dbReference type="GO" id="GO:0004519">
    <property type="term" value="F:endonuclease activity"/>
    <property type="evidence" value="ECO:0007669"/>
    <property type="project" value="TreeGrafter"/>
</dbReference>
<dbReference type="SMART" id="SM01162">
    <property type="entry name" value="DUF1771"/>
    <property type="match status" value="1"/>
</dbReference>
<evidence type="ECO:0000313" key="5">
    <source>
        <dbReference type="Proteomes" id="UP000007264"/>
    </source>
</evidence>
<evidence type="ECO:0000259" key="2">
    <source>
        <dbReference type="PROSITE" id="PS50828"/>
    </source>
</evidence>
<dbReference type="GeneID" id="17039931"/>
<dbReference type="InterPro" id="IPR036063">
    <property type="entry name" value="Smr_dom_sf"/>
</dbReference>
<feature type="domain" description="CUE" evidence="3">
    <location>
        <begin position="218"/>
        <end position="261"/>
    </location>
</feature>
<evidence type="ECO:0000256" key="1">
    <source>
        <dbReference type="SAM" id="MobiDB-lite"/>
    </source>
</evidence>
<feature type="compositionally biased region" description="Low complexity" evidence="1">
    <location>
        <begin position="270"/>
        <end position="284"/>
    </location>
</feature>
<reference evidence="4 5" key="1">
    <citation type="journal article" date="2012" name="Genome Biol.">
        <title>The genome of the polar eukaryotic microalga coccomyxa subellipsoidea reveals traits of cold adaptation.</title>
        <authorList>
            <person name="Blanc G."/>
            <person name="Agarkova I."/>
            <person name="Grimwood J."/>
            <person name="Kuo A."/>
            <person name="Brueggeman A."/>
            <person name="Dunigan D."/>
            <person name="Gurnon J."/>
            <person name="Ladunga I."/>
            <person name="Lindquist E."/>
            <person name="Lucas S."/>
            <person name="Pangilinan J."/>
            <person name="Proschold T."/>
            <person name="Salamov A."/>
            <person name="Schmutz J."/>
            <person name="Weeks D."/>
            <person name="Yamada T."/>
            <person name="Claverie J.M."/>
            <person name="Grigoriev I."/>
            <person name="Van Etten J."/>
            <person name="Lomsadze A."/>
            <person name="Borodovsky M."/>
        </authorList>
    </citation>
    <scope>NUCLEOTIDE SEQUENCE [LARGE SCALE GENOMIC DNA]</scope>
    <source>
        <strain evidence="4 5">C-169</strain>
    </source>
</reference>
<dbReference type="OrthoDB" id="513489at2759"/>
<feature type="compositionally biased region" description="Pro residues" evidence="1">
    <location>
        <begin position="164"/>
        <end position="178"/>
    </location>
</feature>
<dbReference type="KEGG" id="csl:COCSUDRAFT_42961"/>
<dbReference type="SUPFAM" id="SSF46934">
    <property type="entry name" value="UBA-like"/>
    <property type="match status" value="1"/>
</dbReference>
<dbReference type="PANTHER" id="PTHR46535">
    <property type="entry name" value="NEDD4-BINDING PROTEIN 2"/>
    <property type="match status" value="1"/>
</dbReference>
<proteinExistence type="predicted"/>
<dbReference type="GO" id="GO:0005634">
    <property type="term" value="C:nucleus"/>
    <property type="evidence" value="ECO:0007669"/>
    <property type="project" value="TreeGrafter"/>
</dbReference>
<feature type="compositionally biased region" description="Low complexity" evidence="1">
    <location>
        <begin position="95"/>
        <end position="108"/>
    </location>
</feature>
<organism evidence="4 5">
    <name type="scientific">Coccomyxa subellipsoidea (strain C-169)</name>
    <name type="common">Green microalga</name>
    <dbReference type="NCBI Taxonomy" id="574566"/>
    <lineage>
        <taxon>Eukaryota</taxon>
        <taxon>Viridiplantae</taxon>
        <taxon>Chlorophyta</taxon>
        <taxon>core chlorophytes</taxon>
        <taxon>Trebouxiophyceae</taxon>
        <taxon>Trebouxiophyceae incertae sedis</taxon>
        <taxon>Coccomyxaceae</taxon>
        <taxon>Coccomyxa</taxon>
        <taxon>Coccomyxa subellipsoidea</taxon>
    </lineage>
</organism>
<evidence type="ECO:0000259" key="3">
    <source>
        <dbReference type="PROSITE" id="PS51140"/>
    </source>
</evidence>
<comment type="caution">
    <text evidence="4">The sequence shown here is derived from an EMBL/GenBank/DDBJ whole genome shotgun (WGS) entry which is preliminary data.</text>
</comment>
<dbReference type="InterPro" id="IPR002625">
    <property type="entry name" value="Smr_dom"/>
</dbReference>
<keyword evidence="5" id="KW-1185">Reference proteome</keyword>
<feature type="region of interest" description="Disordered" evidence="1">
    <location>
        <begin position="267"/>
        <end position="299"/>
    </location>
</feature>
<protein>
    <recommendedName>
        <fullName evidence="6">Smr domain-containing protein</fullName>
    </recommendedName>
</protein>
<feature type="compositionally biased region" description="Low complexity" evidence="1">
    <location>
        <begin position="205"/>
        <end position="216"/>
    </location>
</feature>
<feature type="region of interest" description="Disordered" evidence="1">
    <location>
        <begin position="611"/>
        <end position="632"/>
    </location>
</feature>
<dbReference type="InterPro" id="IPR003892">
    <property type="entry name" value="CUE"/>
</dbReference>
<feature type="domain" description="Smr" evidence="2">
    <location>
        <begin position="535"/>
        <end position="611"/>
    </location>
</feature>
<dbReference type="SUPFAM" id="SSF160443">
    <property type="entry name" value="SMR domain-like"/>
    <property type="match status" value="1"/>
</dbReference>
<accession>I0YU77</accession>
<dbReference type="CDD" id="cd14279">
    <property type="entry name" value="CUE"/>
    <property type="match status" value="1"/>
</dbReference>
<dbReference type="eggNOG" id="KOG2401">
    <property type="taxonomic scope" value="Eukaryota"/>
</dbReference>
<dbReference type="InterPro" id="IPR009060">
    <property type="entry name" value="UBA-like_sf"/>
</dbReference>
<evidence type="ECO:0000313" key="4">
    <source>
        <dbReference type="EMBL" id="EIE21946.1"/>
    </source>
</evidence>
<gene>
    <name evidence="4" type="ORF">COCSUDRAFT_42961</name>
</gene>
<dbReference type="EMBL" id="AGSI01000011">
    <property type="protein sequence ID" value="EIE21946.1"/>
    <property type="molecule type" value="Genomic_DNA"/>
</dbReference>
<dbReference type="AlphaFoldDB" id="I0YU77"/>
<dbReference type="InterPro" id="IPR013899">
    <property type="entry name" value="DUF1771"/>
</dbReference>
<dbReference type="SMART" id="SM00463">
    <property type="entry name" value="SMR"/>
    <property type="match status" value="1"/>
</dbReference>
<dbReference type="GO" id="GO:0043130">
    <property type="term" value="F:ubiquitin binding"/>
    <property type="evidence" value="ECO:0007669"/>
    <property type="project" value="InterPro"/>
</dbReference>
<dbReference type="RefSeq" id="XP_005646490.1">
    <property type="nucleotide sequence ID" value="XM_005646433.1"/>
</dbReference>
<dbReference type="Pfam" id="PF01713">
    <property type="entry name" value="Smr"/>
    <property type="match status" value="1"/>
</dbReference>
<dbReference type="PANTHER" id="PTHR46535:SF1">
    <property type="entry name" value="NEDD4-BINDING PROTEIN 2"/>
    <property type="match status" value="1"/>
</dbReference>
<sequence>MPALKFSSLVQARMNVMQEINILKLHAAFPKLDVDTVNDVLKECGGDTALAQAHIHFSKTSSSQVAQCSPTRLPTRIVTPDQKFKRSPTKPPTPTSASLTPSILQTLMPPAPTQPAAPLPTPKRALRKPLPQPLPLDPDEPEPQMAAPAKKPAALPLHLQHLLSPPPPTATRTPPPTKFEPGGWEETGAQETLKHGPQPIQQDLSAGPSAAPSGGASDEESKLEFLQGMFAGMDAALVADVLQGVDDNAEAAIEKLMALQDVVDHTKTLDSSSGSDDGSISQSQLATKLDSASANGGEPWDVSGVPVDYSFKDLSDEQKVALIRRELPGCSPEEAMNALEVCTGDVDAAIAVMSQAYDRKKPGTPHSGASADVLVLKELYPEVDDSTLNNVYNAAGQNVDVTKKMLQESGLVPFEAPKKPTSVLFSQPTAAEVSAPTQQPMLRANDRPHAMVRRSDAQNQRIYEEHRAHADALREEMRFKYAEAQRANDRGDHRLATELRERAHQARMRYLQADKVASKKILKETNKRIKNLHTVDLHGQHVDQAIRTVDVYLRALQGLPTASKLELITGRGLHSQNNIARLLPAVEDYLKRKNMYYCVHEGGGSILVDILPRDDEPPGEDTYDRDNVYEHG</sequence>
<dbReference type="PROSITE" id="PS51140">
    <property type="entry name" value="CUE"/>
    <property type="match status" value="1"/>
</dbReference>
<dbReference type="STRING" id="574566.I0YU77"/>
<evidence type="ECO:0008006" key="6">
    <source>
        <dbReference type="Google" id="ProtNLM"/>
    </source>
</evidence>
<feature type="region of interest" description="Disordered" evidence="1">
    <location>
        <begin position="76"/>
        <end position="220"/>
    </location>
</feature>
<dbReference type="Gene3D" id="1.10.8.10">
    <property type="entry name" value="DNA helicase RuvA subunit, C-terminal domain"/>
    <property type="match status" value="1"/>
</dbReference>
<feature type="compositionally biased region" description="Pro residues" evidence="1">
    <location>
        <begin position="109"/>
        <end position="121"/>
    </location>
</feature>
<dbReference type="Gene3D" id="3.30.1370.110">
    <property type="match status" value="1"/>
</dbReference>